<dbReference type="EMBL" id="CP053085">
    <property type="protein sequence ID" value="QJR35883.1"/>
    <property type="molecule type" value="Genomic_DNA"/>
</dbReference>
<proteinExistence type="predicted"/>
<dbReference type="KEGG" id="ggr:HKW67_10355"/>
<accession>A0A6M4IMH8</accession>
<dbReference type="InterPro" id="IPR036188">
    <property type="entry name" value="FAD/NAD-bd_sf"/>
</dbReference>
<dbReference type="InterPro" id="IPR023856">
    <property type="entry name" value="Bdr"/>
</dbReference>
<dbReference type="Pfam" id="PF13738">
    <property type="entry name" value="Pyr_redox_3"/>
    <property type="match status" value="2"/>
</dbReference>
<dbReference type="Gene3D" id="3.50.50.60">
    <property type="entry name" value="FAD/NAD(P)-binding domain"/>
    <property type="match status" value="1"/>
</dbReference>
<dbReference type="SUPFAM" id="SSF51905">
    <property type="entry name" value="FAD/NAD(P)-binding domain"/>
    <property type="match status" value="1"/>
</dbReference>
<sequence>MSASVTTFVDVAIVGAGPCGLAAAIAAIRGGLSVAVFDRGCIVHGIASYPTYMTFFSTAERIAIGGVPFLVATDKPTRRDALAYYRGVASMYDVPVRQYETVESMRPVRFDPPAGELAPARGAQWLLRSVKRSGEVMETAAHAVIIATGYFGRPNLLQVPGESLPHVRHGYVEGHSAWREPVVIVGGGNSAVDAALDMYRAGAHVTMVHVGATLDNGVKPWVRPEIEARIHEGSIQAHYESRVLAIEPDVVVIAGPEGEVRVPATQVYTMTGYLPETGLLEAVGVPIEPDSGIPQHNPLTMATPVTGVYLAGVIASGLSANRIFIENGRDHGDTIVRHILS</sequence>
<evidence type="ECO:0000256" key="1">
    <source>
        <dbReference type="ARBA" id="ARBA00022630"/>
    </source>
</evidence>
<dbReference type="PANTHER" id="PTHR48105">
    <property type="entry name" value="THIOREDOXIN REDUCTASE 1-RELATED-RELATED"/>
    <property type="match status" value="1"/>
</dbReference>
<keyword evidence="2" id="KW-0560">Oxidoreductase</keyword>
<dbReference type="Proteomes" id="UP000500938">
    <property type="component" value="Chromosome"/>
</dbReference>
<dbReference type="GO" id="GO:0016491">
    <property type="term" value="F:oxidoreductase activity"/>
    <property type="evidence" value="ECO:0007669"/>
    <property type="project" value="UniProtKB-KW"/>
</dbReference>
<evidence type="ECO:0000256" key="2">
    <source>
        <dbReference type="ARBA" id="ARBA00023002"/>
    </source>
</evidence>
<dbReference type="PRINTS" id="PR00469">
    <property type="entry name" value="PNDRDTASEII"/>
</dbReference>
<keyword evidence="1" id="KW-0285">Flavoprotein</keyword>
<organism evidence="3 4">
    <name type="scientific">Gemmatimonas groenlandica</name>
    <dbReference type="NCBI Taxonomy" id="2732249"/>
    <lineage>
        <taxon>Bacteria</taxon>
        <taxon>Pseudomonadati</taxon>
        <taxon>Gemmatimonadota</taxon>
        <taxon>Gemmatimonadia</taxon>
        <taxon>Gemmatimonadales</taxon>
        <taxon>Gemmatimonadaceae</taxon>
        <taxon>Gemmatimonas</taxon>
    </lineage>
</organism>
<dbReference type="PRINTS" id="PR00368">
    <property type="entry name" value="FADPNR"/>
</dbReference>
<gene>
    <name evidence="3" type="primary">ypdA</name>
    <name evidence="3" type="ORF">HKW67_10355</name>
</gene>
<dbReference type="AlphaFoldDB" id="A0A6M4IMH8"/>
<evidence type="ECO:0000313" key="4">
    <source>
        <dbReference type="Proteomes" id="UP000500938"/>
    </source>
</evidence>
<name>A0A6M4IMH8_9BACT</name>
<dbReference type="RefSeq" id="WP_171225314.1">
    <property type="nucleotide sequence ID" value="NZ_CP053085.1"/>
</dbReference>
<reference evidence="3 4" key="1">
    <citation type="submission" date="2020-05" db="EMBL/GenBank/DDBJ databases">
        <title>Complete genome sequence of Gemmatimonas greenlandica TET16.</title>
        <authorList>
            <person name="Zeng Y."/>
        </authorList>
    </citation>
    <scope>NUCLEOTIDE SEQUENCE [LARGE SCALE GENOMIC DNA]</scope>
    <source>
        <strain evidence="3 4">TET16</strain>
    </source>
</reference>
<dbReference type="NCBIfam" id="TIGR04018">
    <property type="entry name" value="Bthiol_YpdA"/>
    <property type="match status" value="1"/>
</dbReference>
<keyword evidence="4" id="KW-1185">Reference proteome</keyword>
<evidence type="ECO:0000313" key="3">
    <source>
        <dbReference type="EMBL" id="QJR35883.1"/>
    </source>
</evidence>
<dbReference type="InterPro" id="IPR050097">
    <property type="entry name" value="Ferredoxin-NADP_redctase_2"/>
</dbReference>
<protein>
    <submittedName>
        <fullName evidence="3">YpdA family putative bacillithiol disulfide reductase</fullName>
    </submittedName>
</protein>